<dbReference type="EMBL" id="OV121141">
    <property type="protein sequence ID" value="CAH0548955.1"/>
    <property type="molecule type" value="Genomic_DNA"/>
</dbReference>
<dbReference type="GO" id="GO:0046872">
    <property type="term" value="F:metal ion binding"/>
    <property type="evidence" value="ECO:0007669"/>
    <property type="project" value="UniProtKB-KW"/>
</dbReference>
<reference evidence="7" key="1">
    <citation type="submission" date="2021-12" db="EMBL/GenBank/DDBJ databases">
        <authorList>
            <person name="King R."/>
        </authorList>
    </citation>
    <scope>NUCLEOTIDE SEQUENCE</scope>
</reference>
<dbReference type="Proteomes" id="UP001154078">
    <property type="component" value="Chromosome 10"/>
</dbReference>
<dbReference type="GO" id="GO:0090560">
    <property type="term" value="F:2-(3-amino-3-carboxypropyl)histidine synthase activity"/>
    <property type="evidence" value="ECO:0007669"/>
    <property type="project" value="InterPro"/>
</dbReference>
<evidence type="ECO:0000256" key="6">
    <source>
        <dbReference type="ARBA" id="ARBA00023014"/>
    </source>
</evidence>
<evidence type="ECO:0000313" key="7">
    <source>
        <dbReference type="EMBL" id="CAH0548955.1"/>
    </source>
</evidence>
<sequence>MFKNILAVARNPYVGHTSSSNSQTGKPNPTNLNVFEMTRFSTNEAVSLEKTVETAVDLVETSQTDLENVYEIGKCAEWIKKNNYKKVCLQFPDYLLPDSTEVALKLQEILGQTLYILGDTAYESCCIDYIAASHINADAIIHFGAVCFSITSANIPHMNIYEKGSLNVVDLKKSFDTFEGNKSDIILLVDTPYICHLDTIKEVFSVHKNVVVSRIDESVNNNQKITVFLGDNDRKLMNLSLSMGCRNLYYYKPKVDNKMIVKYEMESKIIKRRYFLMEKIKDSNTVGIVVGTLAVKNYLKVIERIKRLLNMCGKKYYLISVGKPTVAKLANFPEVDLYVIITCAMNEIYESRDYYKPIVTPYDVEVALNVNSKNLNFTYDYNSFINDSDLDSLEVNLEEDVSLLSGNVRRNKTDDEKMEDSEHNLISLRAEGTVAHSDHGAGFLASRSWRGLEQNLGGTDAKLAEEGRKGIAQGYSNEKM</sequence>
<dbReference type="FunFam" id="3.40.50.11860:FF:000001">
    <property type="entry name" value="2-(3-amino-3-carboxypropyl)histidine synthase subunit 2"/>
    <property type="match status" value="1"/>
</dbReference>
<proteinExistence type="inferred from homology"/>
<dbReference type="Gene3D" id="3.40.50.11840">
    <property type="entry name" value="Diphthamide synthesis DPH1/DPH2 domain 1"/>
    <property type="match status" value="1"/>
</dbReference>
<organism evidence="7 8">
    <name type="scientific">Brassicogethes aeneus</name>
    <name type="common">Rape pollen beetle</name>
    <name type="synonym">Meligethes aeneus</name>
    <dbReference type="NCBI Taxonomy" id="1431903"/>
    <lineage>
        <taxon>Eukaryota</taxon>
        <taxon>Metazoa</taxon>
        <taxon>Ecdysozoa</taxon>
        <taxon>Arthropoda</taxon>
        <taxon>Hexapoda</taxon>
        <taxon>Insecta</taxon>
        <taxon>Pterygota</taxon>
        <taxon>Neoptera</taxon>
        <taxon>Endopterygota</taxon>
        <taxon>Coleoptera</taxon>
        <taxon>Polyphaga</taxon>
        <taxon>Cucujiformia</taxon>
        <taxon>Nitidulidae</taxon>
        <taxon>Meligethinae</taxon>
        <taxon>Brassicogethes</taxon>
    </lineage>
</organism>
<comment type="similarity">
    <text evidence="3">Belongs to the DPH1/DPH2 family. DPH2 subfamily.</text>
</comment>
<comment type="pathway">
    <text evidence="2">Protein modification; peptidyl-diphthamide biosynthesis.</text>
</comment>
<evidence type="ECO:0008006" key="9">
    <source>
        <dbReference type="Google" id="ProtNLM"/>
    </source>
</evidence>
<comment type="cofactor">
    <cofactor evidence="1">
        <name>[4Fe-4S] cluster</name>
        <dbReference type="ChEBI" id="CHEBI:49883"/>
    </cofactor>
</comment>
<name>A0A9P0AUV8_BRAAE</name>
<evidence type="ECO:0000256" key="3">
    <source>
        <dbReference type="ARBA" id="ARBA00006179"/>
    </source>
</evidence>
<keyword evidence="8" id="KW-1185">Reference proteome</keyword>
<dbReference type="OrthoDB" id="449241at2759"/>
<dbReference type="GO" id="GO:0017183">
    <property type="term" value="P:protein histidyl modification to diphthamide"/>
    <property type="evidence" value="ECO:0007669"/>
    <property type="project" value="InterPro"/>
</dbReference>
<dbReference type="Pfam" id="PF01866">
    <property type="entry name" value="Diphthamide_syn"/>
    <property type="match status" value="1"/>
</dbReference>
<dbReference type="SFLD" id="SFLDG01121">
    <property type="entry name" value="Diphthamide_biosynthesis"/>
    <property type="match status" value="1"/>
</dbReference>
<gene>
    <name evidence="7" type="ORF">MELIAE_LOCUS2287</name>
</gene>
<keyword evidence="6" id="KW-0411">Iron-sulfur</keyword>
<dbReference type="NCBIfam" id="TIGR00322">
    <property type="entry name" value="diphth2_R"/>
    <property type="match status" value="1"/>
</dbReference>
<keyword evidence="4" id="KW-0479">Metal-binding</keyword>
<dbReference type="InterPro" id="IPR042263">
    <property type="entry name" value="DPH1/DPH2_1"/>
</dbReference>
<evidence type="ECO:0000256" key="5">
    <source>
        <dbReference type="ARBA" id="ARBA00023004"/>
    </source>
</evidence>
<evidence type="ECO:0000313" key="8">
    <source>
        <dbReference type="Proteomes" id="UP001154078"/>
    </source>
</evidence>
<dbReference type="GO" id="GO:0051536">
    <property type="term" value="F:iron-sulfur cluster binding"/>
    <property type="evidence" value="ECO:0007669"/>
    <property type="project" value="UniProtKB-KW"/>
</dbReference>
<evidence type="ECO:0000256" key="2">
    <source>
        <dbReference type="ARBA" id="ARBA00005156"/>
    </source>
</evidence>
<evidence type="ECO:0000256" key="1">
    <source>
        <dbReference type="ARBA" id="ARBA00001966"/>
    </source>
</evidence>
<dbReference type="AlphaFoldDB" id="A0A9P0AUV8"/>
<protein>
    <recommendedName>
        <fullName evidence="9">2-(3-amino-3-carboxypropyl)histidine synthase</fullName>
    </recommendedName>
</protein>
<dbReference type="PANTHER" id="PTHR10762:SF2">
    <property type="entry name" value="2-(3-AMINO-3-CARBOXYPROPYL)HISTIDINE SYNTHASE SUBUNIT 2"/>
    <property type="match status" value="1"/>
</dbReference>
<keyword evidence="5" id="KW-0408">Iron</keyword>
<dbReference type="InterPro" id="IPR042265">
    <property type="entry name" value="DPH1/DPH2_3"/>
</dbReference>
<evidence type="ECO:0000256" key="4">
    <source>
        <dbReference type="ARBA" id="ARBA00022723"/>
    </source>
</evidence>
<dbReference type="SFLD" id="SFLDS00032">
    <property type="entry name" value="Radical_SAM_3-amino-3-carboxyp"/>
    <property type="match status" value="1"/>
</dbReference>
<dbReference type="InterPro" id="IPR016435">
    <property type="entry name" value="DPH1/DPH2"/>
</dbReference>
<dbReference type="Gene3D" id="3.40.50.11860">
    <property type="entry name" value="Diphthamide synthesis DPH1/DPH2 domain 3"/>
    <property type="match status" value="1"/>
</dbReference>
<accession>A0A9P0AUV8</accession>
<dbReference type="PANTHER" id="PTHR10762">
    <property type="entry name" value="DIPHTHAMIDE BIOSYNTHESIS PROTEIN"/>
    <property type="match status" value="1"/>
</dbReference>